<proteinExistence type="predicted"/>
<protein>
    <submittedName>
        <fullName evidence="1">Uncharacterized protein</fullName>
    </submittedName>
</protein>
<comment type="caution">
    <text evidence="1">The sequence shown here is derived from an EMBL/GenBank/DDBJ whole genome shotgun (WGS) entry which is preliminary data.</text>
</comment>
<keyword evidence="2" id="KW-1185">Reference proteome</keyword>
<organism evidence="1 2">
    <name type="scientific">Hyalomma asiaticum</name>
    <name type="common">Tick</name>
    <dbReference type="NCBI Taxonomy" id="266040"/>
    <lineage>
        <taxon>Eukaryota</taxon>
        <taxon>Metazoa</taxon>
        <taxon>Ecdysozoa</taxon>
        <taxon>Arthropoda</taxon>
        <taxon>Chelicerata</taxon>
        <taxon>Arachnida</taxon>
        <taxon>Acari</taxon>
        <taxon>Parasitiformes</taxon>
        <taxon>Ixodida</taxon>
        <taxon>Ixodoidea</taxon>
        <taxon>Ixodidae</taxon>
        <taxon>Hyalomminae</taxon>
        <taxon>Hyalomma</taxon>
    </lineage>
</organism>
<dbReference type="EMBL" id="CM023489">
    <property type="protein sequence ID" value="KAH6921492.1"/>
    <property type="molecule type" value="Genomic_DNA"/>
</dbReference>
<gene>
    <name evidence="1" type="ORF">HPB50_001973</name>
</gene>
<accession>A0ACB7RIE1</accession>
<dbReference type="Proteomes" id="UP000821845">
    <property type="component" value="Chromosome 9"/>
</dbReference>
<sequence length="258" mass="27461">MGGTNSKDRIMMLVCANVDGSDKRSLLVIGKAKEQRGVLSMPVAYANNLKACMTSDICQWLIGFDKAMSVKKRKVLLLLDISAAHTMSMHILALLRSSSCLPTQPPSCSPWGRPSPYFTASKKTSFSPGSSTTEQETAAVDIGTAAGGAGGVMSLGQLWESAGNSNIVPAGLDYMHFALADEDLVALTAAELTASVSQKGTIGDDSASNTEGDDASAPQPVPNRIFALSLTMLRQLFFETRARETQTGDRRPLFLQKP</sequence>
<reference evidence="1" key="1">
    <citation type="submission" date="2020-05" db="EMBL/GenBank/DDBJ databases">
        <title>Large-scale comparative analyses of tick genomes elucidate their genetic diversity and vector capacities.</title>
        <authorList>
            <person name="Jia N."/>
            <person name="Wang J."/>
            <person name="Shi W."/>
            <person name="Du L."/>
            <person name="Sun Y."/>
            <person name="Zhan W."/>
            <person name="Jiang J."/>
            <person name="Wang Q."/>
            <person name="Zhang B."/>
            <person name="Ji P."/>
            <person name="Sakyi L.B."/>
            <person name="Cui X."/>
            <person name="Yuan T."/>
            <person name="Jiang B."/>
            <person name="Yang W."/>
            <person name="Lam T.T.-Y."/>
            <person name="Chang Q."/>
            <person name="Ding S."/>
            <person name="Wang X."/>
            <person name="Zhu J."/>
            <person name="Ruan X."/>
            <person name="Zhao L."/>
            <person name="Wei J."/>
            <person name="Que T."/>
            <person name="Du C."/>
            <person name="Cheng J."/>
            <person name="Dai P."/>
            <person name="Han X."/>
            <person name="Huang E."/>
            <person name="Gao Y."/>
            <person name="Liu J."/>
            <person name="Shao H."/>
            <person name="Ye R."/>
            <person name="Li L."/>
            <person name="Wei W."/>
            <person name="Wang X."/>
            <person name="Wang C."/>
            <person name="Yang T."/>
            <person name="Huo Q."/>
            <person name="Li W."/>
            <person name="Guo W."/>
            <person name="Chen H."/>
            <person name="Zhou L."/>
            <person name="Ni X."/>
            <person name="Tian J."/>
            <person name="Zhou Y."/>
            <person name="Sheng Y."/>
            <person name="Liu T."/>
            <person name="Pan Y."/>
            <person name="Xia L."/>
            <person name="Li J."/>
            <person name="Zhao F."/>
            <person name="Cao W."/>
        </authorList>
    </citation>
    <scope>NUCLEOTIDE SEQUENCE</scope>
    <source>
        <strain evidence="1">Hyas-2018</strain>
    </source>
</reference>
<evidence type="ECO:0000313" key="2">
    <source>
        <dbReference type="Proteomes" id="UP000821845"/>
    </source>
</evidence>
<evidence type="ECO:0000313" key="1">
    <source>
        <dbReference type="EMBL" id="KAH6921492.1"/>
    </source>
</evidence>
<name>A0ACB7RIE1_HYAAI</name>